<evidence type="ECO:0000256" key="4">
    <source>
        <dbReference type="ARBA" id="ARBA00022993"/>
    </source>
</evidence>
<dbReference type="OrthoDB" id="10078at2157"/>
<dbReference type="NCBIfam" id="NF041123">
    <property type="entry name" value="phpantohe_syn_Arch"/>
    <property type="match status" value="1"/>
</dbReference>
<sequence>MTETEIPEDHPRYASLVTRHRIEAGVEKGITSKQGLIAQGRGEAFDYLLGERTLPSADRAARAAAATLLSADRPVLSVNGNVAALAPAETVELAEAVGADVEVNLFNHTDERVRRIADHLREHGADEVKGLAGDGEIPGLDHARGVVDADGIETADVVVVPLEDGDRAEALDAMGKTEIVVDLNPGSRSPRTADIPIVDNLLRAVPNVTAHARDLADASPAARRDAIDSFDAAAALAEAEAAIREGSFETPDDSVPDESAPGDSTPDDEGPNAETADDTSAR</sequence>
<dbReference type="AlphaFoldDB" id="M0NG51"/>
<comment type="pathway">
    <text evidence="5">Cofactor biosynthesis; coenzyme A biosynthesis.</text>
</comment>
<proteinExistence type="inferred from homology"/>
<name>M0NG51_9EURY</name>
<reference evidence="7 8" key="1">
    <citation type="journal article" date="2014" name="PLoS Genet.">
        <title>Phylogenetically driven sequencing of extremely halophilic archaea reveals strategies for static and dynamic osmo-response.</title>
        <authorList>
            <person name="Becker E.A."/>
            <person name="Seitzer P.M."/>
            <person name="Tritt A."/>
            <person name="Larsen D."/>
            <person name="Krusor M."/>
            <person name="Yao A.I."/>
            <person name="Wu D."/>
            <person name="Madern D."/>
            <person name="Eisen J.A."/>
            <person name="Darling A.E."/>
            <person name="Facciotti M.T."/>
        </authorList>
    </citation>
    <scope>NUCLEOTIDE SEQUENCE [LARGE SCALE GENOMIC DNA]</scope>
    <source>
        <strain evidence="7 8">JCM 14978</strain>
    </source>
</reference>
<dbReference type="GO" id="GO:0016881">
    <property type="term" value="F:acid-amino acid ligase activity"/>
    <property type="evidence" value="ECO:0007669"/>
    <property type="project" value="UniProtKB-UniRule"/>
</dbReference>
<keyword evidence="3 5" id="KW-0067">ATP-binding</keyword>
<comment type="catalytic activity">
    <reaction evidence="5">
        <text>(R)-4-phosphopantoate + beta-alanine + ATP = (R)-4'-phosphopantothenate + AMP + diphosphate + H(+)</text>
        <dbReference type="Rhea" id="RHEA:27930"/>
        <dbReference type="ChEBI" id="CHEBI:10986"/>
        <dbReference type="ChEBI" id="CHEBI:15378"/>
        <dbReference type="ChEBI" id="CHEBI:30616"/>
        <dbReference type="ChEBI" id="CHEBI:33019"/>
        <dbReference type="ChEBI" id="CHEBI:57966"/>
        <dbReference type="ChEBI" id="CHEBI:61294"/>
        <dbReference type="ChEBI" id="CHEBI:456215"/>
        <dbReference type="EC" id="6.3.2.36"/>
    </reaction>
</comment>
<dbReference type="EC" id="6.3.2.36" evidence="5"/>
<comment type="similarity">
    <text evidence="5">Belongs to the archaeal phosphopantothenate synthetase family.</text>
</comment>
<feature type="binding site" evidence="5">
    <location>
        <begin position="200"/>
        <end position="201"/>
    </location>
    <ligand>
        <name>ATP</name>
        <dbReference type="ChEBI" id="CHEBI:30616"/>
    </ligand>
</feature>
<keyword evidence="8" id="KW-1185">Reference proteome</keyword>
<evidence type="ECO:0000256" key="3">
    <source>
        <dbReference type="ARBA" id="ARBA00022840"/>
    </source>
</evidence>
<gene>
    <name evidence="7" type="ORF">C468_17414</name>
</gene>
<dbReference type="PIRSF" id="PIRSF004853">
    <property type="entry name" value="UCP004853"/>
    <property type="match status" value="1"/>
</dbReference>
<feature type="binding site" evidence="5">
    <location>
        <position position="41"/>
    </location>
    <ligand>
        <name>ATP</name>
        <dbReference type="ChEBI" id="CHEBI:30616"/>
    </ligand>
</feature>
<feature type="region of interest" description="Disordered" evidence="6">
    <location>
        <begin position="241"/>
        <end position="282"/>
    </location>
</feature>
<comment type="caution">
    <text evidence="7">The sequence shown here is derived from an EMBL/GenBank/DDBJ whole genome shotgun (WGS) entry which is preliminary data.</text>
</comment>
<dbReference type="Proteomes" id="UP000011546">
    <property type="component" value="Unassembled WGS sequence"/>
</dbReference>
<dbReference type="GO" id="GO:0015937">
    <property type="term" value="P:coenzyme A biosynthetic process"/>
    <property type="evidence" value="ECO:0007669"/>
    <property type="project" value="UniProtKB-UniRule"/>
</dbReference>
<accession>M0NG51</accession>
<feature type="binding site" evidence="5">
    <location>
        <begin position="188"/>
        <end position="189"/>
    </location>
    <ligand>
        <name>ATP</name>
        <dbReference type="ChEBI" id="CHEBI:30616"/>
    </ligand>
</feature>
<dbReference type="GO" id="GO:0005524">
    <property type="term" value="F:ATP binding"/>
    <property type="evidence" value="ECO:0007669"/>
    <property type="project" value="UniProtKB-KW"/>
</dbReference>
<comment type="subunit">
    <text evidence="5">Homodimer.</text>
</comment>
<keyword evidence="4 5" id="KW-0173">Coenzyme A biosynthesis</keyword>
<dbReference type="Gene3D" id="3.40.50.12640">
    <property type="entry name" value="Phosphopantoate/pantothenate synthetase"/>
    <property type="match status" value="1"/>
</dbReference>
<feature type="binding site" evidence="5">
    <location>
        <begin position="182"/>
        <end position="184"/>
    </location>
    <ligand>
        <name>ATP</name>
        <dbReference type="ChEBI" id="CHEBI:30616"/>
    </ligand>
</feature>
<dbReference type="RefSeq" id="WP_008850127.1">
    <property type="nucleotide sequence ID" value="NZ_AOJH01000105.1"/>
</dbReference>
<dbReference type="HAMAP" id="MF_02224">
    <property type="entry name" value="PPS"/>
    <property type="match status" value="1"/>
</dbReference>
<evidence type="ECO:0000256" key="6">
    <source>
        <dbReference type="SAM" id="MobiDB-lite"/>
    </source>
</evidence>
<dbReference type="Pfam" id="PF02006">
    <property type="entry name" value="PPS_PS"/>
    <property type="match status" value="1"/>
</dbReference>
<evidence type="ECO:0000256" key="2">
    <source>
        <dbReference type="ARBA" id="ARBA00022741"/>
    </source>
</evidence>
<keyword evidence="2 5" id="KW-0547">Nucleotide-binding</keyword>
<organism evidence="7 8">
    <name type="scientific">Halorubrum kocurii JCM 14978</name>
    <dbReference type="NCBI Taxonomy" id="1230456"/>
    <lineage>
        <taxon>Archaea</taxon>
        <taxon>Methanobacteriati</taxon>
        <taxon>Methanobacteriota</taxon>
        <taxon>Stenosarchaea group</taxon>
        <taxon>Halobacteria</taxon>
        <taxon>Halobacteriales</taxon>
        <taxon>Haloferacaceae</taxon>
        <taxon>Halorubrum</taxon>
    </lineage>
</organism>
<protein>
    <recommendedName>
        <fullName evidence="5">4-phosphopantoate--beta-alanine ligase</fullName>
        <ecNumber evidence="5">6.3.2.36</ecNumber>
    </recommendedName>
    <alternativeName>
        <fullName evidence="5">Phosphopantothenate synthetase</fullName>
        <shortName evidence="5">PPS</shortName>
    </alternativeName>
</protein>
<dbReference type="PATRIC" id="fig|1230456.3.peg.3466"/>
<evidence type="ECO:0000256" key="1">
    <source>
        <dbReference type="ARBA" id="ARBA00022598"/>
    </source>
</evidence>
<dbReference type="NCBIfam" id="NF010324">
    <property type="entry name" value="PRK13761.1"/>
    <property type="match status" value="1"/>
</dbReference>
<dbReference type="InterPro" id="IPR002855">
    <property type="entry name" value="PPS/PS"/>
</dbReference>
<evidence type="ECO:0000313" key="8">
    <source>
        <dbReference type="Proteomes" id="UP000011546"/>
    </source>
</evidence>
<keyword evidence="1 5" id="KW-0436">Ligase</keyword>
<feature type="compositionally biased region" description="Acidic residues" evidence="6">
    <location>
        <begin position="265"/>
        <end position="282"/>
    </location>
</feature>
<dbReference type="InterPro" id="IPR038138">
    <property type="entry name" value="PPS/PS_sf"/>
</dbReference>
<dbReference type="STRING" id="1230456.C468_17414"/>
<evidence type="ECO:0000256" key="5">
    <source>
        <dbReference type="HAMAP-Rule" id="MF_02224"/>
    </source>
</evidence>
<dbReference type="PANTHER" id="PTHR40695">
    <property type="entry name" value="4-PHOSPHOPANTOATE--BETA-ALANINE LIGASE"/>
    <property type="match status" value="1"/>
</dbReference>
<comment type="function">
    <text evidence="5">Catalyzes the condensation of (R)-4-phosphopantoate and beta-alanine to 4'-phosphopantothenate in the CoA biosynthesis pathway.</text>
</comment>
<dbReference type="EMBL" id="AOJH01000105">
    <property type="protein sequence ID" value="EMA56957.1"/>
    <property type="molecule type" value="Genomic_DNA"/>
</dbReference>
<dbReference type="UniPathway" id="UPA00241"/>
<evidence type="ECO:0000313" key="7">
    <source>
        <dbReference type="EMBL" id="EMA56957.1"/>
    </source>
</evidence>
<feature type="binding site" evidence="5">
    <location>
        <position position="19"/>
    </location>
    <ligand>
        <name>ATP</name>
        <dbReference type="ChEBI" id="CHEBI:30616"/>
    </ligand>
</feature>
<dbReference type="PANTHER" id="PTHR40695:SF1">
    <property type="entry name" value="4-PHOSPHOPANTOATE--BETA-ALANINE LIGASE"/>
    <property type="match status" value="1"/>
</dbReference>